<gene>
    <name evidence="1" type="ORF">POT9AD_0524</name>
</gene>
<dbReference type="EMBL" id="LR130779">
    <property type="protein sequence ID" value="VDN61515.1"/>
    <property type="molecule type" value="Genomic_DNA"/>
</dbReference>
<proteinExistence type="predicted"/>
<reference evidence="1" key="1">
    <citation type="submission" date="2018-11" db="EMBL/GenBank/DDBJ databases">
        <authorList>
            <consortium name="Genoscope - CEA"/>
            <person name="William W."/>
        </authorList>
    </citation>
    <scope>NUCLEOTIDE SEQUENCE [LARGE SCALE GENOMIC DNA]</scope>
    <source>
        <strain evidence="1">T9AD</strain>
    </source>
</reference>
<dbReference type="AlphaFoldDB" id="A0A653AYX6"/>
<name>A0A653AYX6_ECTOL</name>
<organism evidence="1">
    <name type="scientific">Ectopseudomonas oleovorans</name>
    <name type="common">Pseudomonas oleovorans</name>
    <dbReference type="NCBI Taxonomy" id="301"/>
    <lineage>
        <taxon>Bacteria</taxon>
        <taxon>Pseudomonadati</taxon>
        <taxon>Pseudomonadota</taxon>
        <taxon>Gammaproteobacteria</taxon>
        <taxon>Pseudomonadales</taxon>
        <taxon>Pseudomonadaceae</taxon>
        <taxon>Ectopseudomonas</taxon>
    </lineage>
</organism>
<accession>A0A653AYX6</accession>
<evidence type="ECO:0000313" key="1">
    <source>
        <dbReference type="EMBL" id="VDN61515.1"/>
    </source>
</evidence>
<sequence>MDDYMYRQAQNWRPFGTKPIDVVTPVWLNAKPNQGLAALLRMASGGAGECVYVWRLNAFSR</sequence>
<protein>
    <submittedName>
        <fullName evidence="1">Uncharacterized protein</fullName>
    </submittedName>
</protein>